<sequence length="399" mass="44821">MKKVIILIAILAVLFAGIFWIKQSSEEISISGLPDVFVVQRLIEQWPVLEKTFPARPVLGSTKWNYPTIIQFLSRSGKDALLVEYDDGHILHYSILYHDGEGRFIFEETLPEDKLTEGKWQALRDKYSGDGEVVTFVYTPSNTETAVPSDWKKISDNPFAMKGESVYENREAGVKFNYSSDFTISKSNDTVFGVCKDFGGAPPYSGCVSFVKILNVKNSLDNLLIGDVVFDGSGMHPNSINDFEKISMGENEYLRIKVGRFEGVLTYNYYLPKGSKVFVFSFAARGVDWTNPELDEEIDPTHLELKKILRTVEIESADRGSPQTQVPITPPSPSVSNKPCVISGCSSEVCAEDIVMSTCEFKDEYVCLKYARCERQTGGKCGWTETPEYKRCYGDTLFN</sequence>
<dbReference type="AlphaFoldDB" id="A0A1G2MG67"/>
<protein>
    <submittedName>
        <fullName evidence="1">Uncharacterized protein</fullName>
    </submittedName>
</protein>
<accession>A0A1G2MG67</accession>
<dbReference type="STRING" id="1802306.A3C72_01655"/>
<organism evidence="1 2">
    <name type="scientific">Candidatus Taylorbacteria bacterium RIFCSPHIGHO2_02_FULL_43_32b</name>
    <dbReference type="NCBI Taxonomy" id="1802306"/>
    <lineage>
        <taxon>Bacteria</taxon>
        <taxon>Candidatus Tayloriibacteriota</taxon>
    </lineage>
</organism>
<dbReference type="EMBL" id="MHRK01000046">
    <property type="protein sequence ID" value="OHA22900.1"/>
    <property type="molecule type" value="Genomic_DNA"/>
</dbReference>
<name>A0A1G2MG67_9BACT</name>
<evidence type="ECO:0000313" key="2">
    <source>
        <dbReference type="Proteomes" id="UP000177130"/>
    </source>
</evidence>
<dbReference type="Proteomes" id="UP000177130">
    <property type="component" value="Unassembled WGS sequence"/>
</dbReference>
<comment type="caution">
    <text evidence="1">The sequence shown here is derived from an EMBL/GenBank/DDBJ whole genome shotgun (WGS) entry which is preliminary data.</text>
</comment>
<evidence type="ECO:0000313" key="1">
    <source>
        <dbReference type="EMBL" id="OHA22900.1"/>
    </source>
</evidence>
<proteinExistence type="predicted"/>
<reference evidence="1 2" key="1">
    <citation type="journal article" date="2016" name="Nat. Commun.">
        <title>Thousands of microbial genomes shed light on interconnected biogeochemical processes in an aquifer system.</title>
        <authorList>
            <person name="Anantharaman K."/>
            <person name="Brown C.T."/>
            <person name="Hug L.A."/>
            <person name="Sharon I."/>
            <person name="Castelle C.J."/>
            <person name="Probst A.J."/>
            <person name="Thomas B.C."/>
            <person name="Singh A."/>
            <person name="Wilkins M.J."/>
            <person name="Karaoz U."/>
            <person name="Brodie E.L."/>
            <person name="Williams K.H."/>
            <person name="Hubbard S.S."/>
            <person name="Banfield J.F."/>
        </authorList>
    </citation>
    <scope>NUCLEOTIDE SEQUENCE [LARGE SCALE GENOMIC DNA]</scope>
</reference>
<gene>
    <name evidence="1" type="ORF">A3C72_01655</name>
</gene>